<keyword evidence="1" id="KW-0812">Transmembrane</keyword>
<keyword evidence="1" id="KW-0472">Membrane</keyword>
<reference evidence="2 3" key="1">
    <citation type="submission" date="2023-11" db="EMBL/GenBank/DDBJ databases">
        <title>MicrobeMod: A computational toolkit for identifying prokaryotic methylation and restriction-modification with nanopore sequencing.</title>
        <authorList>
            <person name="Crits-Christoph A."/>
            <person name="Kang S.C."/>
            <person name="Lee H."/>
            <person name="Ostrov N."/>
        </authorList>
    </citation>
    <scope>NUCLEOTIDE SEQUENCE [LARGE SCALE GENOMIC DNA]</scope>
    <source>
        <strain evidence="2 3">ATCC 49870</strain>
    </source>
</reference>
<evidence type="ECO:0000256" key="1">
    <source>
        <dbReference type="SAM" id="Phobius"/>
    </source>
</evidence>
<dbReference type="RefSeq" id="WP_322522169.1">
    <property type="nucleotide sequence ID" value="NZ_CP140153.1"/>
</dbReference>
<keyword evidence="3" id="KW-1185">Reference proteome</keyword>
<organism evidence="2 3">
    <name type="scientific">Guyparkeria halophila</name>
    <dbReference type="NCBI Taxonomy" id="47960"/>
    <lineage>
        <taxon>Bacteria</taxon>
        <taxon>Pseudomonadati</taxon>
        <taxon>Pseudomonadota</taxon>
        <taxon>Gammaproteobacteria</taxon>
        <taxon>Chromatiales</taxon>
        <taxon>Thioalkalibacteraceae</taxon>
        <taxon>Guyparkeria</taxon>
    </lineage>
</organism>
<feature type="transmembrane region" description="Helical" evidence="1">
    <location>
        <begin position="62"/>
        <end position="82"/>
    </location>
</feature>
<accession>A0ABZ0YYE6</accession>
<dbReference type="EMBL" id="CP140153">
    <property type="protein sequence ID" value="WQH17189.1"/>
    <property type="molecule type" value="Genomic_DNA"/>
</dbReference>
<gene>
    <name evidence="2" type="ORF">SR882_04605</name>
</gene>
<evidence type="ECO:0008006" key="4">
    <source>
        <dbReference type="Google" id="ProtNLM"/>
    </source>
</evidence>
<evidence type="ECO:0000313" key="3">
    <source>
        <dbReference type="Proteomes" id="UP001327459"/>
    </source>
</evidence>
<feature type="transmembrane region" description="Helical" evidence="1">
    <location>
        <begin position="34"/>
        <end position="56"/>
    </location>
</feature>
<proteinExistence type="predicted"/>
<evidence type="ECO:0000313" key="2">
    <source>
        <dbReference type="EMBL" id="WQH17189.1"/>
    </source>
</evidence>
<keyword evidence="1" id="KW-1133">Transmembrane helix</keyword>
<name>A0ABZ0YYE6_9GAMM</name>
<dbReference type="Proteomes" id="UP001327459">
    <property type="component" value="Chromosome"/>
</dbReference>
<sequence length="95" mass="10189">MKCPHCDGSFSLFSREMNRFGREAKRCPYCQGSVRLFVSLKVAALLFVPAVALAIVLEPVMAGFGIGGSVTTGMVCGLLAWLSLRLKPAPLRTDG</sequence>
<protein>
    <recommendedName>
        <fullName evidence="4">Cxxc_20_cxxc protein</fullName>
    </recommendedName>
</protein>